<dbReference type="HOGENOM" id="CLU_2336597_0_0_1"/>
<reference evidence="1 2" key="1">
    <citation type="journal article" date="2014" name="Genome Biol.">
        <title>Transcriptome and methylome profiling reveals relics of genome dominance in the mesopolyploid Brassica oleracea.</title>
        <authorList>
            <person name="Parkin I.A."/>
            <person name="Koh C."/>
            <person name="Tang H."/>
            <person name="Robinson S.J."/>
            <person name="Kagale S."/>
            <person name="Clarke W.E."/>
            <person name="Town C.D."/>
            <person name="Nixon J."/>
            <person name="Krishnakumar V."/>
            <person name="Bidwell S.L."/>
            <person name="Denoeud F."/>
            <person name="Belcram H."/>
            <person name="Links M.G."/>
            <person name="Just J."/>
            <person name="Clarke C."/>
            <person name="Bender T."/>
            <person name="Huebert T."/>
            <person name="Mason A.S."/>
            <person name="Pires J.C."/>
            <person name="Barker G."/>
            <person name="Moore J."/>
            <person name="Walley P.G."/>
            <person name="Manoli S."/>
            <person name="Batley J."/>
            <person name="Edwards D."/>
            <person name="Nelson M.N."/>
            <person name="Wang X."/>
            <person name="Paterson A.H."/>
            <person name="King G."/>
            <person name="Bancroft I."/>
            <person name="Chalhoub B."/>
            <person name="Sharpe A.G."/>
        </authorList>
    </citation>
    <scope>NUCLEOTIDE SEQUENCE</scope>
    <source>
        <strain evidence="1 2">cv. TO1000</strain>
    </source>
</reference>
<dbReference type="AlphaFoldDB" id="A0A0D3EGE1"/>
<sequence>MLKKLITKDALNLLNRVSLSGGTGTSAEVSAITTSSPGHNGFNIPSVGALDPLQGIIGNVAAQIPELSQKKCIFYEKDDQPMCVYIKYIHKLKQKMAP</sequence>
<accession>A0A0D3EGE1</accession>
<dbReference type="Gramene" id="Bo9g171870.1">
    <property type="protein sequence ID" value="Bo9g171870.1"/>
    <property type="gene ID" value="Bo9g171870"/>
</dbReference>
<name>A0A0D3EGE1_BRAOL</name>
<protein>
    <submittedName>
        <fullName evidence="1">Uncharacterized protein</fullName>
    </submittedName>
</protein>
<proteinExistence type="predicted"/>
<evidence type="ECO:0000313" key="1">
    <source>
        <dbReference type="EnsemblPlants" id="Bo9g171870.1"/>
    </source>
</evidence>
<evidence type="ECO:0000313" key="2">
    <source>
        <dbReference type="Proteomes" id="UP000032141"/>
    </source>
</evidence>
<dbReference type="EnsemblPlants" id="Bo9g171870.1">
    <property type="protein sequence ID" value="Bo9g171870.1"/>
    <property type="gene ID" value="Bo9g171870"/>
</dbReference>
<keyword evidence="2" id="KW-1185">Reference proteome</keyword>
<reference evidence="1" key="2">
    <citation type="submission" date="2015-03" db="UniProtKB">
        <authorList>
            <consortium name="EnsemblPlants"/>
        </authorList>
    </citation>
    <scope>IDENTIFICATION</scope>
</reference>
<dbReference type="Proteomes" id="UP000032141">
    <property type="component" value="Chromosome C9"/>
</dbReference>
<organism evidence="1 2">
    <name type="scientific">Brassica oleracea var. oleracea</name>
    <dbReference type="NCBI Taxonomy" id="109376"/>
    <lineage>
        <taxon>Eukaryota</taxon>
        <taxon>Viridiplantae</taxon>
        <taxon>Streptophyta</taxon>
        <taxon>Embryophyta</taxon>
        <taxon>Tracheophyta</taxon>
        <taxon>Spermatophyta</taxon>
        <taxon>Magnoliopsida</taxon>
        <taxon>eudicotyledons</taxon>
        <taxon>Gunneridae</taxon>
        <taxon>Pentapetalae</taxon>
        <taxon>rosids</taxon>
        <taxon>malvids</taxon>
        <taxon>Brassicales</taxon>
        <taxon>Brassicaceae</taxon>
        <taxon>Brassiceae</taxon>
        <taxon>Brassica</taxon>
    </lineage>
</organism>